<dbReference type="Pfam" id="PF07732">
    <property type="entry name" value="Cu-oxidase_3"/>
    <property type="match status" value="1"/>
</dbReference>
<dbReference type="CDD" id="cd13901">
    <property type="entry name" value="CuRO_3_MaLCC_like"/>
    <property type="match status" value="1"/>
</dbReference>
<keyword evidence="12" id="KW-0439">Lignin degradation</keyword>
<feature type="glycosylation site" description="N-linked (GlcNAc...) asparagine" evidence="19">
    <location>
        <position position="439"/>
    </location>
</feature>
<feature type="disulfide bond" evidence="19">
    <location>
        <begin position="51"/>
        <end position="59"/>
    </location>
</feature>
<dbReference type="RefSeq" id="XP_003663741.1">
    <property type="nucleotide sequence ID" value="XM_003663693.1"/>
</dbReference>
<dbReference type="EC" id="1.10.3.2" evidence="5"/>
<feature type="binding site" evidence="19">
    <location>
        <position position="406"/>
    </location>
    <ligand>
        <name>Ca(2+)</name>
        <dbReference type="ChEBI" id="CHEBI:29108"/>
        <label>1</label>
    </ligand>
</feature>
<feature type="binding site" evidence="19">
    <location>
        <position position="474"/>
    </location>
    <ligand>
        <name>Cu(2+)</name>
        <dbReference type="ChEBI" id="CHEBI:29036"/>
        <label>4</label>
    </ligand>
</feature>
<keyword evidence="6 19" id="KW-0479">Metal-binding</keyword>
<dbReference type="OrthoDB" id="2121828at2759"/>
<evidence type="ECO:0000256" key="10">
    <source>
        <dbReference type="ARBA" id="ARBA00023157"/>
    </source>
</evidence>
<dbReference type="FunFam" id="2.60.40.420:FF:000078">
    <property type="entry name" value="Laccase-1"/>
    <property type="match status" value="1"/>
</dbReference>
<feature type="domain" description="Plastocyanin-like" evidence="15">
    <location>
        <begin position="438"/>
        <end position="564"/>
    </location>
</feature>
<dbReference type="OMA" id="HNGTGIH"/>
<evidence type="ECO:0000259" key="14">
    <source>
        <dbReference type="Pfam" id="PF00394"/>
    </source>
</evidence>
<keyword evidence="7 13" id="KW-0732">Signal</keyword>
<dbReference type="STRING" id="573729.G2QG31"/>
<dbReference type="KEGG" id="mtm:MYCTH_51627"/>
<protein>
    <recommendedName>
        <fullName evidence="5">laccase</fullName>
        <ecNumber evidence="5">1.10.3.2</ecNumber>
    </recommendedName>
</protein>
<reference evidence="19" key="2">
    <citation type="journal article" date="2018" name="PLoS ONE">
        <title>A comparative structural analysis of the surface properties of asco-laccases.</title>
        <authorList>
            <person name="Ernst H.A."/>
            <person name="Jorgensen L.J."/>
            <person name="Bukh C."/>
            <person name="Piontek K."/>
            <person name="Plattner D.A."/>
            <person name="Ostergaard L.H."/>
            <person name="Larsen S."/>
            <person name="Bjerrum M.J."/>
        </authorList>
    </citation>
    <scope>X-RAY CRYSTALLOGRAPHY (1.62 ANGSTROMS) OF 48-602 IN COMPLEX WITH CA(2+) AND CU(2+)</scope>
    <scope>GLYCOSYLATION AT ASN-419 AND ASN-439</scope>
    <scope>DISULFIDE BONDS</scope>
</reference>
<sequence length="616" mass="67580">MKSFISAATLLVGILTPSVAAAPPSTPEQRDLLVPITEREEAAVKARQQSCNTPSNRACWTDGYDINTDYEVDSPDTGVVRPYTLTLTEVDNWTGPDGVVKEKVMLVNRPTIFADWGDTIQVTVINNLETNGTSIHWHGLHQKGTNLHDGANGITECPIPPKGGRKVYRFKAQQYGTSWYHSHFSAQYGNGVVGAIQINGPASLPYDTDLGVFPISDYYYSSADELVELTKNSGAPFSDNVLFNGTAKHPETGEGEYANVTLTPGRRHRLRLINTSVENHFQVSLVNHTMTIIAADMVPVNAMTVDSLFLGVGQRYDVVIEASRTPGNYWFNVTFGGGLLCGGSRNPYPAAIFHYAGAPGGPPTDEGKAPVDHNCLDLPNLKPVVARDVPLSGFAKRPDNTLDVTLDTTGTPLFVWKVNGSAINIDWGRPVVDYVLTQNTSFPPGYNIVEVNGADQWSYWLIENDPGAPFTLPHPMHLHGHDFYVLGRSPDESPASNERHVFDPARDAGLLSGANPVRRDVTMLPAFGWVVLAFRADNPGAWLFHCHIAWHVSGGLGVVYLERADDLRGAVSDADADDLDRLCADWRHYWPTNPYPKSDSGLKHRWVEEGEWLVKA</sequence>
<feature type="binding site" evidence="19">
    <location>
        <position position="479"/>
    </location>
    <ligand>
        <name>Cu(2+)</name>
        <dbReference type="ChEBI" id="CHEBI:29036"/>
        <label>3</label>
    </ligand>
</feature>
<dbReference type="PANTHER" id="PTHR11709">
    <property type="entry name" value="MULTI-COPPER OXIDASE"/>
    <property type="match status" value="1"/>
</dbReference>
<evidence type="ECO:0000256" key="11">
    <source>
        <dbReference type="ARBA" id="ARBA00023180"/>
    </source>
</evidence>
<dbReference type="InterPro" id="IPR033138">
    <property type="entry name" value="Cu_oxidase_CS"/>
</dbReference>
<evidence type="ECO:0000256" key="9">
    <source>
        <dbReference type="ARBA" id="ARBA00023008"/>
    </source>
</evidence>
<evidence type="ECO:0000256" key="5">
    <source>
        <dbReference type="ARBA" id="ARBA00012297"/>
    </source>
</evidence>
<dbReference type="InterPro" id="IPR011707">
    <property type="entry name" value="Cu-oxidase-like_N"/>
</dbReference>
<evidence type="ECO:0000313" key="18">
    <source>
        <dbReference type="Proteomes" id="UP000007322"/>
    </source>
</evidence>
<dbReference type="CDD" id="cd13854">
    <property type="entry name" value="CuRO_1_MaLCC_like"/>
    <property type="match status" value="1"/>
</dbReference>
<dbReference type="InterPro" id="IPR001117">
    <property type="entry name" value="Cu-oxidase_2nd"/>
</dbReference>
<evidence type="ECO:0000256" key="13">
    <source>
        <dbReference type="SAM" id="SignalP"/>
    </source>
</evidence>
<dbReference type="FunFam" id="2.60.40.420:FF:000046">
    <property type="entry name" value="Multicopper oxidase"/>
    <property type="match status" value="1"/>
</dbReference>
<dbReference type="Pfam" id="PF07731">
    <property type="entry name" value="Cu-oxidase_2"/>
    <property type="match status" value="1"/>
</dbReference>
<evidence type="ECO:0000256" key="6">
    <source>
        <dbReference type="ARBA" id="ARBA00022723"/>
    </source>
</evidence>
<dbReference type="InParanoid" id="G2QG31"/>
<dbReference type="PANTHER" id="PTHR11709:SF87">
    <property type="entry name" value="LACCASE"/>
    <property type="match status" value="1"/>
</dbReference>
<keyword evidence="10" id="KW-1015">Disulfide bond</keyword>
<evidence type="ECO:0000256" key="4">
    <source>
        <dbReference type="ARBA" id="ARBA00010609"/>
    </source>
</evidence>
<comment type="cofactor">
    <cofactor evidence="2">
        <name>Cu cation</name>
        <dbReference type="ChEBI" id="CHEBI:23378"/>
    </cofactor>
</comment>
<feature type="binding site" evidence="19">
    <location>
        <position position="551"/>
    </location>
    <ligand>
        <name>Cu(2+)</name>
        <dbReference type="ChEBI" id="CHEBI:29036"/>
        <label>4</label>
    </ligand>
</feature>
<dbReference type="GO" id="GO:0052716">
    <property type="term" value="F:hydroquinone:oxygen oxidoreductase activity"/>
    <property type="evidence" value="ECO:0007669"/>
    <property type="project" value="UniProtKB-EC"/>
</dbReference>
<keyword evidence="8" id="KW-0560">Oxidoreductase</keyword>
<accession>G2QG31</accession>
<evidence type="ECO:0007829" key="19">
    <source>
        <dbReference type="PDB" id="6F5K"/>
    </source>
</evidence>
<feature type="binding site" evidence="19">
    <location>
        <position position="136"/>
    </location>
    <ligand>
        <name>Cu(2+)</name>
        <dbReference type="ChEBI" id="CHEBI:29036"/>
        <label>1</label>
    </ligand>
</feature>
<feature type="binding site" evidence="19">
    <location>
        <position position="477"/>
    </location>
    <ligand>
        <name>Cu(2+)</name>
        <dbReference type="ChEBI" id="CHEBI:29036"/>
        <label>1</label>
    </ligand>
</feature>
<evidence type="ECO:0000256" key="8">
    <source>
        <dbReference type="ARBA" id="ARBA00023002"/>
    </source>
</evidence>
<feature type="binding site" evidence="19">
    <location>
        <position position="183"/>
    </location>
    <ligand>
        <name>Cu(2+)</name>
        <dbReference type="ChEBI" id="CHEBI:29036"/>
        <label>3</label>
    </ligand>
</feature>
<reference evidence="17 18" key="1">
    <citation type="journal article" date="2011" name="Nat. Biotechnol.">
        <title>Comparative genomic analysis of the thermophilic biomass-degrading fungi Myceliophthora thermophila and Thielavia terrestris.</title>
        <authorList>
            <person name="Berka R.M."/>
            <person name="Grigoriev I.V."/>
            <person name="Otillar R."/>
            <person name="Salamov A."/>
            <person name="Grimwood J."/>
            <person name="Reid I."/>
            <person name="Ishmael N."/>
            <person name="John T."/>
            <person name="Darmond C."/>
            <person name="Moisan M.-C."/>
            <person name="Henrissat B."/>
            <person name="Coutinho P.M."/>
            <person name="Lombard V."/>
            <person name="Natvig D.O."/>
            <person name="Lindquist E."/>
            <person name="Schmutz J."/>
            <person name="Lucas S."/>
            <person name="Harris P."/>
            <person name="Powlowski J."/>
            <person name="Bellemare A."/>
            <person name="Taylor D."/>
            <person name="Butler G."/>
            <person name="de Vries R.P."/>
            <person name="Allijn I.E."/>
            <person name="van den Brink J."/>
            <person name="Ushinsky S."/>
            <person name="Storms R."/>
            <person name="Powell A.J."/>
            <person name="Paulsen I.T."/>
            <person name="Elbourne L.D.H."/>
            <person name="Baker S.E."/>
            <person name="Magnuson J."/>
            <person name="LaBoissiere S."/>
            <person name="Clutterbuck A.J."/>
            <person name="Martinez D."/>
            <person name="Wogulis M."/>
            <person name="de Leon A.L."/>
            <person name="Rey M.W."/>
            <person name="Tsang A."/>
        </authorList>
    </citation>
    <scope>NUCLEOTIDE SEQUENCE [LARGE SCALE GENOMIC DNA]</scope>
    <source>
        <strain evidence="18">ATCC 42464 / BCRC 31852 / DSM 1799</strain>
    </source>
</reference>
<keyword evidence="11" id="KW-0325">Glycoprotein</keyword>
<evidence type="ECO:0000313" key="17">
    <source>
        <dbReference type="EMBL" id="AEO58496.1"/>
    </source>
</evidence>
<dbReference type="InterPro" id="IPR002355">
    <property type="entry name" value="Cu_oxidase_Cu_BS"/>
</dbReference>
<feature type="binding site" evidence="19">
    <location>
        <position position="138"/>
    </location>
    <ligand>
        <name>Cu(2+)</name>
        <dbReference type="ChEBI" id="CHEBI:29036"/>
        <label>2</label>
    </ligand>
</feature>
<evidence type="ECO:0000256" key="2">
    <source>
        <dbReference type="ARBA" id="ARBA00001935"/>
    </source>
</evidence>
<dbReference type="Gene3D" id="2.60.40.420">
    <property type="entry name" value="Cupredoxins - blue copper proteins"/>
    <property type="match status" value="3"/>
</dbReference>
<dbReference type="InterPro" id="IPR011706">
    <property type="entry name" value="Cu-oxidase_C"/>
</dbReference>
<dbReference type="SMR" id="G2QG31"/>
<feature type="binding site" evidence="19">
    <location>
        <position position="547"/>
    </location>
    <ligand>
        <name>Cu(2+)</name>
        <dbReference type="ChEBI" id="CHEBI:29036"/>
        <label>2</label>
    </ligand>
</feature>
<evidence type="ECO:0000256" key="3">
    <source>
        <dbReference type="ARBA" id="ARBA00002075"/>
    </source>
</evidence>
<dbReference type="SUPFAM" id="SSF49503">
    <property type="entry name" value="Cupredoxins"/>
    <property type="match status" value="3"/>
</dbReference>
<evidence type="ECO:0000259" key="16">
    <source>
        <dbReference type="Pfam" id="PF07732"/>
    </source>
</evidence>
<gene>
    <name evidence="17" type="primary">lcc1</name>
    <name evidence="17" type="ORF">MYCTH_51627</name>
</gene>
<dbReference type="InterPro" id="IPR008972">
    <property type="entry name" value="Cupredoxin"/>
</dbReference>
<dbReference type="Proteomes" id="UP000007322">
    <property type="component" value="Chromosome 4"/>
</dbReference>
<dbReference type="Pfam" id="PF00394">
    <property type="entry name" value="Cu-oxidase"/>
    <property type="match status" value="1"/>
</dbReference>
<feature type="domain" description="Plastocyanin-like" evidence="14">
    <location>
        <begin position="212"/>
        <end position="358"/>
    </location>
</feature>
<evidence type="ECO:0000256" key="7">
    <source>
        <dbReference type="ARBA" id="ARBA00022729"/>
    </source>
</evidence>
<dbReference type="VEuPathDB" id="FungiDB:MYCTH_51627"/>
<evidence type="ECO:0000256" key="1">
    <source>
        <dbReference type="ARBA" id="ARBA00000349"/>
    </source>
</evidence>
<feature type="domain" description="Plastocyanin-like" evidence="16">
    <location>
        <begin position="96"/>
        <end position="202"/>
    </location>
</feature>
<keyword evidence="18" id="KW-1185">Reference proteome</keyword>
<organism evidence="17 18">
    <name type="scientific">Thermothelomyces thermophilus (strain ATCC 42464 / BCRC 31852 / DSM 1799)</name>
    <name type="common">Sporotrichum thermophile</name>
    <dbReference type="NCBI Taxonomy" id="573729"/>
    <lineage>
        <taxon>Eukaryota</taxon>
        <taxon>Fungi</taxon>
        <taxon>Dikarya</taxon>
        <taxon>Ascomycota</taxon>
        <taxon>Pezizomycotina</taxon>
        <taxon>Sordariomycetes</taxon>
        <taxon>Sordariomycetidae</taxon>
        <taxon>Sordariales</taxon>
        <taxon>Chaetomiaceae</taxon>
        <taxon>Thermothelomyces</taxon>
    </lineage>
</organism>
<comment type="similarity">
    <text evidence="4">Belongs to the multicopper oxidase family.</text>
</comment>
<feature type="binding site" evidence="19">
    <location>
        <position position="181"/>
    </location>
    <ligand>
        <name>Cu(2+)</name>
        <dbReference type="ChEBI" id="CHEBI:29036"/>
        <label>2</label>
    </ligand>
</feature>
<dbReference type="AlphaFoldDB" id="G2QG31"/>
<proteinExistence type="evidence at protein level"/>
<dbReference type="PROSITE" id="PS00080">
    <property type="entry name" value="MULTICOPPER_OXIDASE2"/>
    <property type="match status" value="1"/>
</dbReference>
<keyword evidence="19" id="KW-0106">Calcium</keyword>
<evidence type="ECO:0000259" key="15">
    <source>
        <dbReference type="Pfam" id="PF07731"/>
    </source>
</evidence>
<evidence type="ECO:0000256" key="12">
    <source>
        <dbReference type="ARBA" id="ARBA00023185"/>
    </source>
</evidence>
<dbReference type="eggNOG" id="KOG1263">
    <property type="taxonomic scope" value="Eukaryota"/>
</dbReference>
<dbReference type="PROSITE" id="PS00079">
    <property type="entry name" value="MULTICOPPER_OXIDASE1"/>
    <property type="match status" value="1"/>
</dbReference>
<feature type="binding site" evidence="19">
    <location>
        <position position="577"/>
    </location>
    <ligand>
        <name>Ca(2+)</name>
        <dbReference type="ChEBI" id="CHEBI:29108"/>
        <label>2</label>
    </ligand>
</feature>
<feature type="disulfide bond" evidence="19">
    <location>
        <begin position="341"/>
        <end position="375"/>
    </location>
</feature>
<dbReference type="GO" id="GO:0046274">
    <property type="term" value="P:lignin catabolic process"/>
    <property type="evidence" value="ECO:0007669"/>
    <property type="project" value="UniProtKB-KW"/>
</dbReference>
<dbReference type="GO" id="GO:0005507">
    <property type="term" value="F:copper ion binding"/>
    <property type="evidence" value="ECO:0007669"/>
    <property type="project" value="InterPro"/>
</dbReference>
<keyword evidence="19" id="KW-0002">3D-structure</keyword>
<comment type="catalytic activity">
    <reaction evidence="1">
        <text>4 hydroquinone + O2 = 4 benzosemiquinone + 2 H2O</text>
        <dbReference type="Rhea" id="RHEA:11276"/>
        <dbReference type="ChEBI" id="CHEBI:15377"/>
        <dbReference type="ChEBI" id="CHEBI:15379"/>
        <dbReference type="ChEBI" id="CHEBI:17594"/>
        <dbReference type="ChEBI" id="CHEBI:17977"/>
        <dbReference type="EC" id="1.10.3.2"/>
    </reaction>
</comment>
<dbReference type="PDB" id="6F5K">
    <property type="method" value="X-ray"/>
    <property type="resolution" value="1.62 A"/>
    <property type="chains" value="A=48-602"/>
</dbReference>
<dbReference type="GeneID" id="11510031"/>
<keyword evidence="9" id="KW-0186">Copper</keyword>
<dbReference type="HOGENOM" id="CLU_006504_3_2_1"/>
<dbReference type="CDD" id="cd13880">
    <property type="entry name" value="CuRO_2_MaLCC_like"/>
    <property type="match status" value="1"/>
</dbReference>
<feature type="glycosylation site" description="N-linked (GlcNAc...) asparagine" evidence="19">
    <location>
        <position position="419"/>
    </location>
</feature>
<feature type="chain" id="PRO_5003436263" description="laccase" evidence="13">
    <location>
        <begin position="22"/>
        <end position="616"/>
    </location>
</feature>
<dbReference type="InterPro" id="IPR045087">
    <property type="entry name" value="Cu-oxidase_fam"/>
</dbReference>
<dbReference type="FunFam" id="2.60.40.420:FF:000021">
    <property type="entry name" value="Extracellular dihydrogeodin oxidase/laccase"/>
    <property type="match status" value="1"/>
</dbReference>
<dbReference type="EMBL" id="CP003005">
    <property type="protein sequence ID" value="AEO58496.1"/>
    <property type="molecule type" value="Genomic_DNA"/>
</dbReference>
<comment type="function">
    <text evidence="3">Lignin degradation and detoxification of lignin-derived products.</text>
</comment>
<feature type="signal peptide" evidence="13">
    <location>
        <begin position="1"/>
        <end position="21"/>
    </location>
</feature>
<name>G2QG31_THET4</name>
<feature type="binding site" evidence="19">
    <location>
        <position position="545"/>
    </location>
    <ligand>
        <name>Cu(2+)</name>
        <dbReference type="ChEBI" id="CHEBI:29036"/>
        <label>3</label>
    </ligand>
</feature>
<dbReference type="PDBsum" id="6F5K"/>
<feature type="binding site" evidence="19">
    <location>
        <position position="546"/>
    </location>
    <ligand>
        <name>Cu(2+)</name>
        <dbReference type="ChEBI" id="CHEBI:29036"/>
        <label>4</label>
    </ligand>
</feature>
<feature type="disulfide bond" evidence="19">
    <location>
        <begin position="157"/>
        <end position="583"/>
    </location>
</feature>